<dbReference type="GO" id="GO:0070733">
    <property type="term" value="F:AMPylase activity"/>
    <property type="evidence" value="ECO:0007669"/>
    <property type="project" value="UniProtKB-EC"/>
</dbReference>
<evidence type="ECO:0000256" key="5">
    <source>
        <dbReference type="ARBA" id="ARBA00034531"/>
    </source>
</evidence>
<evidence type="ECO:0000256" key="6">
    <source>
        <dbReference type="ARBA" id="ARBA00047939"/>
    </source>
</evidence>
<keyword evidence="4" id="KW-0067">ATP-binding</keyword>
<gene>
    <name evidence="9" type="ORF">J2W91_004704</name>
</gene>
<dbReference type="GO" id="GO:0051302">
    <property type="term" value="P:regulation of cell division"/>
    <property type="evidence" value="ECO:0007669"/>
    <property type="project" value="TreeGrafter"/>
</dbReference>
<evidence type="ECO:0000256" key="2">
    <source>
        <dbReference type="ARBA" id="ARBA00022695"/>
    </source>
</evidence>
<evidence type="ECO:0000256" key="1">
    <source>
        <dbReference type="ARBA" id="ARBA00022679"/>
    </source>
</evidence>
<protein>
    <recommendedName>
        <fullName evidence="5">protein adenylyltransferase</fullName>
        <ecNumber evidence="5">2.7.7.108</ecNumber>
    </recommendedName>
</protein>
<dbReference type="PROSITE" id="PS51459">
    <property type="entry name" value="FIDO"/>
    <property type="match status" value="1"/>
</dbReference>
<keyword evidence="1" id="KW-0808">Transferase</keyword>
<dbReference type="InterPro" id="IPR036597">
    <property type="entry name" value="Fido-like_dom_sf"/>
</dbReference>
<keyword evidence="2" id="KW-0548">Nucleotidyltransferase</keyword>
<comment type="caution">
    <text evidence="9">The sequence shown here is derived from an EMBL/GenBank/DDBJ whole genome shotgun (WGS) entry which is preliminary data.</text>
</comment>
<dbReference type="AlphaFoldDB" id="A0AAP5LR36"/>
<comment type="catalytic activity">
    <reaction evidence="6">
        <text>L-threonyl-[protein] + ATP = 3-O-(5'-adenylyl)-L-threonyl-[protein] + diphosphate</text>
        <dbReference type="Rhea" id="RHEA:54292"/>
        <dbReference type="Rhea" id="RHEA-COMP:11060"/>
        <dbReference type="Rhea" id="RHEA-COMP:13847"/>
        <dbReference type="ChEBI" id="CHEBI:30013"/>
        <dbReference type="ChEBI" id="CHEBI:30616"/>
        <dbReference type="ChEBI" id="CHEBI:33019"/>
        <dbReference type="ChEBI" id="CHEBI:138113"/>
        <dbReference type="EC" id="2.7.7.108"/>
    </reaction>
</comment>
<dbReference type="EC" id="2.7.7.108" evidence="5"/>
<comment type="catalytic activity">
    <reaction evidence="7">
        <text>L-tyrosyl-[protein] + ATP = O-(5'-adenylyl)-L-tyrosyl-[protein] + diphosphate</text>
        <dbReference type="Rhea" id="RHEA:54288"/>
        <dbReference type="Rhea" id="RHEA-COMP:10136"/>
        <dbReference type="Rhea" id="RHEA-COMP:13846"/>
        <dbReference type="ChEBI" id="CHEBI:30616"/>
        <dbReference type="ChEBI" id="CHEBI:33019"/>
        <dbReference type="ChEBI" id="CHEBI:46858"/>
        <dbReference type="ChEBI" id="CHEBI:83624"/>
        <dbReference type="EC" id="2.7.7.108"/>
    </reaction>
</comment>
<evidence type="ECO:0000256" key="3">
    <source>
        <dbReference type="ARBA" id="ARBA00022741"/>
    </source>
</evidence>
<dbReference type="PANTHER" id="PTHR39560:SF1">
    <property type="entry name" value="PROTEIN ADENYLYLTRANSFERASE FIC-RELATED"/>
    <property type="match status" value="1"/>
</dbReference>
<dbReference type="Pfam" id="PF02661">
    <property type="entry name" value="Fic"/>
    <property type="match status" value="1"/>
</dbReference>
<dbReference type="SUPFAM" id="SSF140931">
    <property type="entry name" value="Fic-like"/>
    <property type="match status" value="1"/>
</dbReference>
<feature type="domain" description="Fido" evidence="8">
    <location>
        <begin position="52"/>
        <end position="192"/>
    </location>
</feature>
<organism evidence="9 10">
    <name type="scientific">Paenibacillus amylolyticus</name>
    <dbReference type="NCBI Taxonomy" id="1451"/>
    <lineage>
        <taxon>Bacteria</taxon>
        <taxon>Bacillati</taxon>
        <taxon>Bacillota</taxon>
        <taxon>Bacilli</taxon>
        <taxon>Bacillales</taxon>
        <taxon>Paenibacillaceae</taxon>
        <taxon>Paenibacillus</taxon>
    </lineage>
</organism>
<accession>A0AAP5LR36</accession>
<dbReference type="InterPro" id="IPR003812">
    <property type="entry name" value="Fido"/>
</dbReference>
<evidence type="ECO:0000259" key="8">
    <source>
        <dbReference type="PROSITE" id="PS51459"/>
    </source>
</evidence>
<keyword evidence="3" id="KW-0547">Nucleotide-binding</keyword>
<dbReference type="PANTHER" id="PTHR39560">
    <property type="entry name" value="PROTEIN ADENYLYLTRANSFERASE FIC-RELATED"/>
    <property type="match status" value="1"/>
</dbReference>
<evidence type="ECO:0000313" key="10">
    <source>
        <dbReference type="Proteomes" id="UP001254832"/>
    </source>
</evidence>
<dbReference type="EMBL" id="JAVDTR010000015">
    <property type="protein sequence ID" value="MDR6726198.1"/>
    <property type="molecule type" value="Genomic_DNA"/>
</dbReference>
<name>A0AAP5LR36_PAEAM</name>
<dbReference type="Proteomes" id="UP001254832">
    <property type="component" value="Unassembled WGS sequence"/>
</dbReference>
<dbReference type="Gene3D" id="1.10.3290.10">
    <property type="entry name" value="Fido-like domain"/>
    <property type="match status" value="1"/>
</dbReference>
<evidence type="ECO:0000256" key="4">
    <source>
        <dbReference type="ARBA" id="ARBA00022840"/>
    </source>
</evidence>
<proteinExistence type="predicted"/>
<evidence type="ECO:0000313" key="9">
    <source>
        <dbReference type="EMBL" id="MDR6726198.1"/>
    </source>
</evidence>
<dbReference type="RefSeq" id="WP_310144217.1">
    <property type="nucleotide sequence ID" value="NZ_JAVDTR010000015.1"/>
</dbReference>
<reference evidence="9" key="1">
    <citation type="submission" date="2023-07" db="EMBL/GenBank/DDBJ databases">
        <title>Sorghum-associated microbial communities from plants grown in Nebraska, USA.</title>
        <authorList>
            <person name="Schachtman D."/>
        </authorList>
    </citation>
    <scope>NUCLEOTIDE SEQUENCE</scope>
    <source>
        <strain evidence="9">BE80</strain>
    </source>
</reference>
<dbReference type="GO" id="GO:0005524">
    <property type="term" value="F:ATP binding"/>
    <property type="evidence" value="ECO:0007669"/>
    <property type="project" value="UniProtKB-KW"/>
</dbReference>
<sequence length="212" mass="24786">MKHDQSIYCYPGSEVLINKPGLLKQQELTNFENTVTTLRGAELVYKPLPGSFDFKHLKDIHRYLFKDVYPFAGKVRTENIAKDTFSFARSEFIDEASKDLFRSLKNEKQLNGLQLHEFSERAAHYMAEINVLHPFREGNGRSQREFIRCLAQSNGYELDWSRENKEKLLQSSIRSVMNPSMLKDSLQKCILNKTPDLEMIKTYKVQTQELER</sequence>
<evidence type="ECO:0000256" key="7">
    <source>
        <dbReference type="ARBA" id="ARBA00048696"/>
    </source>
</evidence>